<evidence type="ECO:0000256" key="1">
    <source>
        <dbReference type="SAM" id="MobiDB-lite"/>
    </source>
</evidence>
<evidence type="ECO:0000313" key="3">
    <source>
        <dbReference type="Proteomes" id="UP000299102"/>
    </source>
</evidence>
<gene>
    <name evidence="2" type="ORF">EVAR_6607_1</name>
</gene>
<dbReference type="AlphaFoldDB" id="A0A4C1TLM2"/>
<feature type="compositionally biased region" description="Basic residues" evidence="1">
    <location>
        <begin position="33"/>
        <end position="46"/>
    </location>
</feature>
<evidence type="ECO:0000313" key="2">
    <source>
        <dbReference type="EMBL" id="GBP14955.1"/>
    </source>
</evidence>
<organism evidence="2 3">
    <name type="scientific">Eumeta variegata</name>
    <name type="common">Bagworm moth</name>
    <name type="synonym">Eumeta japonica</name>
    <dbReference type="NCBI Taxonomy" id="151549"/>
    <lineage>
        <taxon>Eukaryota</taxon>
        <taxon>Metazoa</taxon>
        <taxon>Ecdysozoa</taxon>
        <taxon>Arthropoda</taxon>
        <taxon>Hexapoda</taxon>
        <taxon>Insecta</taxon>
        <taxon>Pterygota</taxon>
        <taxon>Neoptera</taxon>
        <taxon>Endopterygota</taxon>
        <taxon>Lepidoptera</taxon>
        <taxon>Glossata</taxon>
        <taxon>Ditrysia</taxon>
        <taxon>Tineoidea</taxon>
        <taxon>Psychidae</taxon>
        <taxon>Oiketicinae</taxon>
        <taxon>Eumeta</taxon>
    </lineage>
</organism>
<sequence length="113" mass="11770">MGGNQLIGFAHCANCYGEGGAARQPRAGSRALTRPRSRPRSPRPPRRAPAARAACTAAAAPAEANAVITCTKKVTGDRFSESKSIDTYSSRASRQHAVGVPEVALRDTSVPPA</sequence>
<name>A0A4C1TLM2_EUMVA</name>
<dbReference type="Proteomes" id="UP000299102">
    <property type="component" value="Unassembled WGS sequence"/>
</dbReference>
<reference evidence="2 3" key="1">
    <citation type="journal article" date="2019" name="Commun. Biol.">
        <title>The bagworm genome reveals a unique fibroin gene that provides high tensile strength.</title>
        <authorList>
            <person name="Kono N."/>
            <person name="Nakamura H."/>
            <person name="Ohtoshi R."/>
            <person name="Tomita M."/>
            <person name="Numata K."/>
            <person name="Arakawa K."/>
        </authorList>
    </citation>
    <scope>NUCLEOTIDE SEQUENCE [LARGE SCALE GENOMIC DNA]</scope>
</reference>
<keyword evidence="3" id="KW-1185">Reference proteome</keyword>
<feature type="region of interest" description="Disordered" evidence="1">
    <location>
        <begin position="19"/>
        <end position="56"/>
    </location>
</feature>
<dbReference type="EMBL" id="BGZK01000068">
    <property type="protein sequence ID" value="GBP14955.1"/>
    <property type="molecule type" value="Genomic_DNA"/>
</dbReference>
<proteinExistence type="predicted"/>
<accession>A0A4C1TLM2</accession>
<protein>
    <submittedName>
        <fullName evidence="2">Uncharacterized protein</fullName>
    </submittedName>
</protein>
<comment type="caution">
    <text evidence="2">The sequence shown here is derived from an EMBL/GenBank/DDBJ whole genome shotgun (WGS) entry which is preliminary data.</text>
</comment>